<reference evidence="2" key="2">
    <citation type="journal article" date="2023" name="IMA Fungus">
        <title>Comparative genomic study of the Penicillium genus elucidates a diverse pangenome and 15 lateral gene transfer events.</title>
        <authorList>
            <person name="Petersen C."/>
            <person name="Sorensen T."/>
            <person name="Nielsen M.R."/>
            <person name="Sondergaard T.E."/>
            <person name="Sorensen J.L."/>
            <person name="Fitzpatrick D.A."/>
            <person name="Frisvad J.C."/>
            <person name="Nielsen K.L."/>
        </authorList>
    </citation>
    <scope>NUCLEOTIDE SEQUENCE</scope>
    <source>
        <strain evidence="2">IBT 30761</strain>
    </source>
</reference>
<evidence type="ECO:0000256" key="1">
    <source>
        <dbReference type="SAM" id="MobiDB-lite"/>
    </source>
</evidence>
<gene>
    <name evidence="2" type="ORF">N7532_009222</name>
</gene>
<keyword evidence="3" id="KW-1185">Reference proteome</keyword>
<evidence type="ECO:0000313" key="3">
    <source>
        <dbReference type="Proteomes" id="UP001149074"/>
    </source>
</evidence>
<proteinExistence type="predicted"/>
<feature type="region of interest" description="Disordered" evidence="1">
    <location>
        <begin position="31"/>
        <end position="70"/>
    </location>
</feature>
<dbReference type="RefSeq" id="XP_056472519.1">
    <property type="nucleotide sequence ID" value="XM_056621713.1"/>
</dbReference>
<name>A0A9W9K2E0_9EURO</name>
<sequence length="125" mass="14155">MERRKRQEISTICGMVPIVPVVKETHPLLGDEHGLPDYKLQNTSATFETEERAAQRPGKGRPSQDRRTWQKPELTICSAPDTADGRIVSDYGNMALDMEADRMVHMRDCPYVLGLAWVQGMIKND</sequence>
<dbReference type="Proteomes" id="UP001149074">
    <property type="component" value="Unassembled WGS sequence"/>
</dbReference>
<comment type="caution">
    <text evidence="2">The sequence shown here is derived from an EMBL/GenBank/DDBJ whole genome shotgun (WGS) entry which is preliminary data.</text>
</comment>
<accession>A0A9W9K2E0</accession>
<evidence type="ECO:0000313" key="2">
    <source>
        <dbReference type="EMBL" id="KAJ5090538.1"/>
    </source>
</evidence>
<dbReference type="GeneID" id="81360692"/>
<reference evidence="2" key="1">
    <citation type="submission" date="2022-11" db="EMBL/GenBank/DDBJ databases">
        <authorList>
            <person name="Petersen C."/>
        </authorList>
    </citation>
    <scope>NUCLEOTIDE SEQUENCE</scope>
    <source>
        <strain evidence="2">IBT 30761</strain>
    </source>
</reference>
<dbReference type="AlphaFoldDB" id="A0A9W9K2E0"/>
<protein>
    <submittedName>
        <fullName evidence="2">Uncharacterized protein</fullName>
    </submittedName>
</protein>
<organism evidence="2 3">
    <name type="scientific">Penicillium argentinense</name>
    <dbReference type="NCBI Taxonomy" id="1131581"/>
    <lineage>
        <taxon>Eukaryota</taxon>
        <taxon>Fungi</taxon>
        <taxon>Dikarya</taxon>
        <taxon>Ascomycota</taxon>
        <taxon>Pezizomycotina</taxon>
        <taxon>Eurotiomycetes</taxon>
        <taxon>Eurotiomycetidae</taxon>
        <taxon>Eurotiales</taxon>
        <taxon>Aspergillaceae</taxon>
        <taxon>Penicillium</taxon>
    </lineage>
</organism>
<dbReference type="EMBL" id="JAPQKI010000009">
    <property type="protein sequence ID" value="KAJ5090538.1"/>
    <property type="molecule type" value="Genomic_DNA"/>
</dbReference>